<proteinExistence type="predicted"/>
<keyword evidence="3" id="KW-1185">Reference proteome</keyword>
<reference evidence="3" key="1">
    <citation type="journal article" date="2019" name="Int. J. Syst. Evol. Microbiol.">
        <title>The Global Catalogue of Microorganisms (GCM) 10K type strain sequencing project: providing services to taxonomists for standard genome sequencing and annotation.</title>
        <authorList>
            <consortium name="The Broad Institute Genomics Platform"/>
            <consortium name="The Broad Institute Genome Sequencing Center for Infectious Disease"/>
            <person name="Wu L."/>
            <person name="Ma J."/>
        </authorList>
    </citation>
    <scope>NUCLEOTIDE SEQUENCE [LARGE SCALE GENOMIC DNA]</scope>
    <source>
        <strain evidence="3">JCM 16259</strain>
    </source>
</reference>
<evidence type="ECO:0000313" key="3">
    <source>
        <dbReference type="Proteomes" id="UP001500730"/>
    </source>
</evidence>
<evidence type="ECO:0000313" key="2">
    <source>
        <dbReference type="EMBL" id="GAA2499023.1"/>
    </source>
</evidence>
<sequence length="62" mass="6788">MSATSDPDPARPAPPDWAIGQAMNDRDDDDTVGRDDRAWELVESYEAERHDADDDPDDGGEG</sequence>
<evidence type="ECO:0000256" key="1">
    <source>
        <dbReference type="SAM" id="MobiDB-lite"/>
    </source>
</evidence>
<feature type="region of interest" description="Disordered" evidence="1">
    <location>
        <begin position="43"/>
        <end position="62"/>
    </location>
</feature>
<feature type="compositionally biased region" description="Basic and acidic residues" evidence="1">
    <location>
        <begin position="43"/>
        <end position="52"/>
    </location>
</feature>
<organism evidence="2 3">
    <name type="scientific">Terrabacter carboxydivorans</name>
    <dbReference type="NCBI Taxonomy" id="619730"/>
    <lineage>
        <taxon>Bacteria</taxon>
        <taxon>Bacillati</taxon>
        <taxon>Actinomycetota</taxon>
        <taxon>Actinomycetes</taxon>
        <taxon>Micrococcales</taxon>
        <taxon>Intrasporangiaceae</taxon>
        <taxon>Terrabacter</taxon>
    </lineage>
</organism>
<dbReference type="EMBL" id="BAAARE010000025">
    <property type="protein sequence ID" value="GAA2499023.1"/>
    <property type="molecule type" value="Genomic_DNA"/>
</dbReference>
<gene>
    <name evidence="2" type="ORF">GCM10009858_41720</name>
</gene>
<feature type="compositionally biased region" description="Acidic residues" evidence="1">
    <location>
        <begin position="53"/>
        <end position="62"/>
    </location>
</feature>
<comment type="caution">
    <text evidence="2">The sequence shown here is derived from an EMBL/GenBank/DDBJ whole genome shotgun (WGS) entry which is preliminary data.</text>
</comment>
<accession>A0ABP5ZHT3</accession>
<name>A0ABP5ZHT3_9MICO</name>
<protein>
    <submittedName>
        <fullName evidence="2">Uncharacterized protein</fullName>
    </submittedName>
</protein>
<dbReference type="Proteomes" id="UP001500730">
    <property type="component" value="Unassembled WGS sequence"/>
</dbReference>
<feature type="region of interest" description="Disordered" evidence="1">
    <location>
        <begin position="1"/>
        <end position="33"/>
    </location>
</feature>